<evidence type="ECO:0000259" key="2">
    <source>
        <dbReference type="Pfam" id="PF16655"/>
    </source>
</evidence>
<feature type="domain" description="Phospholipase D N-terminal" evidence="2">
    <location>
        <begin position="51"/>
        <end position="140"/>
    </location>
</feature>
<dbReference type="SUPFAM" id="SSF56300">
    <property type="entry name" value="Metallo-dependent phosphatases"/>
    <property type="match status" value="1"/>
</dbReference>
<dbReference type="InterPro" id="IPR032093">
    <property type="entry name" value="PhoD_N"/>
</dbReference>
<dbReference type="PANTHER" id="PTHR43606:SF2">
    <property type="entry name" value="ALKALINE PHOSPHATASE FAMILY PROTEIN (AFU_ORTHOLOGUE AFUA_5G03860)"/>
    <property type="match status" value="1"/>
</dbReference>
<accession>A0ABX0IQ18</accession>
<dbReference type="EMBL" id="VEVQ02000004">
    <property type="protein sequence ID" value="NHN25653.1"/>
    <property type="molecule type" value="Genomic_DNA"/>
</dbReference>
<proteinExistence type="predicted"/>
<dbReference type="InterPro" id="IPR029052">
    <property type="entry name" value="Metallo-depent_PP-like"/>
</dbReference>
<keyword evidence="4" id="KW-1185">Reference proteome</keyword>
<sequence length="570" mass="64357">MSQHSLSRRRFLVNSILTTGGLLLAPNFISCTDDTTVFGIPDDYTPDNFAHGVASFDPTHDQVIIWTRYNTGKPQIKIHWQVAYDNQFESVFRSGEVITDPTRDYTLAIELQNLEADKKIYYRFFNQEDRSVSVVGETITLPIATNSIKLAVCSCSNYPAGLFNVYKAMANSDADIIVHLGDYIYEYGQGQYGTNEFTTLLNRSHEPENEIITLAEYRTRYKQYRSDKSLQLAHQKKPFICVWDDHEIANDTYKDGAENHQPNEGSFEARKADAIKAYSEFLPLRSNDTSLIYRNFNIGNLVNLIMLDTRVIARDKQLDYTNYIDGTGNFNTTSFQNDWLDPTRTLLGSTQRNWLVSQVTGSSAHWQVLGQQVLMGKMFIPAEMLLGLGAVTGGAPGALQQFQQTLTELVTIKLRYLNNDPTLTSVEIARIATVLPYNLDAWDGYPVEREMLYNSFAGKKIVCLAGDTHNAWYTNLVSNDSNEIGKEFATSSVTSPGLEYYLGIDATSITGFENAMQILIDDLNYVNASNRGYLTLTFTTSNVESKWNFVSTVFDENFSENTDRVESYSI</sequence>
<evidence type="ECO:0000259" key="1">
    <source>
        <dbReference type="Pfam" id="PF09423"/>
    </source>
</evidence>
<organism evidence="3 4">
    <name type="scientific">Flavobacterium jejuense</name>
    <dbReference type="NCBI Taxonomy" id="1544455"/>
    <lineage>
        <taxon>Bacteria</taxon>
        <taxon>Pseudomonadati</taxon>
        <taxon>Bacteroidota</taxon>
        <taxon>Flavobacteriia</taxon>
        <taxon>Flavobacteriales</taxon>
        <taxon>Flavobacteriaceae</taxon>
        <taxon>Flavobacterium</taxon>
    </lineage>
</organism>
<dbReference type="CDD" id="cd07389">
    <property type="entry name" value="MPP_PhoD"/>
    <property type="match status" value="1"/>
</dbReference>
<dbReference type="Gene3D" id="3.60.21.70">
    <property type="entry name" value="PhoD-like phosphatase"/>
    <property type="match status" value="1"/>
</dbReference>
<dbReference type="InterPro" id="IPR038607">
    <property type="entry name" value="PhoD-like_sf"/>
</dbReference>
<name>A0ABX0IQ18_9FLAO</name>
<dbReference type="Pfam" id="PF09423">
    <property type="entry name" value="PhoD"/>
    <property type="match status" value="1"/>
</dbReference>
<dbReference type="InterPro" id="IPR018946">
    <property type="entry name" value="PhoD-like_MPP"/>
</dbReference>
<evidence type="ECO:0000313" key="3">
    <source>
        <dbReference type="EMBL" id="NHN25653.1"/>
    </source>
</evidence>
<comment type="caution">
    <text evidence="3">The sequence shown here is derived from an EMBL/GenBank/DDBJ whole genome shotgun (WGS) entry which is preliminary data.</text>
</comment>
<dbReference type="PANTHER" id="PTHR43606">
    <property type="entry name" value="PHOSPHATASE, PUTATIVE (AFU_ORTHOLOGUE AFUA_6G08710)-RELATED"/>
    <property type="match status" value="1"/>
</dbReference>
<protein>
    <submittedName>
        <fullName evidence="3">Alkaline phosphatase D family protein</fullName>
    </submittedName>
</protein>
<dbReference type="InterPro" id="IPR052900">
    <property type="entry name" value="Phospholipid_Metab_Enz"/>
</dbReference>
<dbReference type="Proteomes" id="UP000817854">
    <property type="component" value="Unassembled WGS sequence"/>
</dbReference>
<evidence type="ECO:0000313" key="4">
    <source>
        <dbReference type="Proteomes" id="UP000817854"/>
    </source>
</evidence>
<reference evidence="3" key="1">
    <citation type="submission" date="2019-05" db="EMBL/GenBank/DDBJ databases">
        <authorList>
            <person name="Lianzixin W."/>
        </authorList>
    </citation>
    <scope>NUCLEOTIDE SEQUENCE</scope>
    <source>
        <strain evidence="3">EC11</strain>
    </source>
</reference>
<dbReference type="Pfam" id="PF16655">
    <property type="entry name" value="PhoD_N"/>
    <property type="match status" value="1"/>
</dbReference>
<reference evidence="3" key="2">
    <citation type="submission" date="2020-02" db="EMBL/GenBank/DDBJ databases">
        <title>Flavobacterium profundi sp. nov., isolated from a deep-sea seamount.</title>
        <authorList>
            <person name="Zhang D.-C."/>
        </authorList>
    </citation>
    <scope>NUCLEOTIDE SEQUENCE</scope>
    <source>
        <strain evidence="3">EC11</strain>
    </source>
</reference>
<feature type="domain" description="PhoD-like phosphatase metallophosphatase" evidence="1">
    <location>
        <begin position="150"/>
        <end position="547"/>
    </location>
</feature>
<gene>
    <name evidence="3" type="ORF">FIA58_008180</name>
</gene>
<dbReference type="Gene3D" id="2.60.40.380">
    <property type="entry name" value="Purple acid phosphatase-like, N-terminal"/>
    <property type="match status" value="1"/>
</dbReference>
<dbReference type="RefSeq" id="WP_140961990.1">
    <property type="nucleotide sequence ID" value="NZ_VEVQ02000004.1"/>
</dbReference>